<accession>A0A6V7W3H3</accession>
<evidence type="ECO:0000313" key="3">
    <source>
        <dbReference type="Proteomes" id="UP000580250"/>
    </source>
</evidence>
<sequence>MQSSQQNTNQYFLPQNFTAYPSTMMNFPMNNQQLGQIQNYGVPNLFFGCPTTFSQQMMYPYQFNPSQSVQQNYQNANFISENSSLADIEKLLLETIPDLDGTEGNFAIKKFFKKFDATLEDWPEKKKILTLKSKLFGKAKSCFNLAIKSKIYNYKSIKNFILCKLLPSEYKVEEPTNLIKKKTNSKFLQLKGHLEKNFEKKENLIPEIQKPAQYKINIPFEDVSYPSEVLEFFENPKGTKQSKVEKESKLVKEMKISSPTNLNFKKTIKPEIKKKSLLLDRERENDFEFPMNLFEDENEFKLVEDWKNLVPTNLPKKTIKKESREKNSVLVFEKENDFDLPMNFFEAKEDKSDLKRVWQWNLVQRSEEDEPVEKDFVEKDFVNFGKPLEPIVEKNFKELRKEKANELGRMKIDLDLCNQEKSLEIRMKNVENSGKDLDSIEEDFKKKRKEKANELSRMKMVHEFSNQANILEIKTNDYKSYEKDLEQINVKNFRESEDVIASPAFEFKNVSKLSKLSKRKFTLLKEKKIRKKSIKKNENFERILKVISPKQLEEYSFSEKYSVLKRINSKMKLIKVSDLNKINAKIPIGNDFHLFGKVTHQNKKV</sequence>
<dbReference type="EMBL" id="CAJEWN010000403">
    <property type="protein sequence ID" value="CAD2181562.1"/>
    <property type="molecule type" value="Genomic_DNA"/>
</dbReference>
<reference evidence="2 3" key="1">
    <citation type="submission" date="2020-08" db="EMBL/GenBank/DDBJ databases">
        <authorList>
            <person name="Koutsovoulos G."/>
            <person name="Danchin GJ E."/>
        </authorList>
    </citation>
    <scope>NUCLEOTIDE SEQUENCE [LARGE SCALE GENOMIC DNA]</scope>
</reference>
<dbReference type="Proteomes" id="UP000580250">
    <property type="component" value="Unassembled WGS sequence"/>
</dbReference>
<evidence type="ECO:0000256" key="1">
    <source>
        <dbReference type="SAM" id="Coils"/>
    </source>
</evidence>
<proteinExistence type="predicted"/>
<feature type="coiled-coil region" evidence="1">
    <location>
        <begin position="437"/>
        <end position="491"/>
    </location>
</feature>
<dbReference type="AlphaFoldDB" id="A0A6V7W3H3"/>
<gene>
    <name evidence="2" type="ORF">MENT_LOCUS33713</name>
</gene>
<evidence type="ECO:0000313" key="2">
    <source>
        <dbReference type="EMBL" id="CAD2181562.1"/>
    </source>
</evidence>
<keyword evidence="1" id="KW-0175">Coiled coil</keyword>
<organism evidence="2 3">
    <name type="scientific">Meloidogyne enterolobii</name>
    <name type="common">Root-knot nematode worm</name>
    <name type="synonym">Meloidogyne mayaguensis</name>
    <dbReference type="NCBI Taxonomy" id="390850"/>
    <lineage>
        <taxon>Eukaryota</taxon>
        <taxon>Metazoa</taxon>
        <taxon>Ecdysozoa</taxon>
        <taxon>Nematoda</taxon>
        <taxon>Chromadorea</taxon>
        <taxon>Rhabditida</taxon>
        <taxon>Tylenchina</taxon>
        <taxon>Tylenchomorpha</taxon>
        <taxon>Tylenchoidea</taxon>
        <taxon>Meloidogynidae</taxon>
        <taxon>Meloidogyninae</taxon>
        <taxon>Meloidogyne</taxon>
    </lineage>
</organism>
<protein>
    <submittedName>
        <fullName evidence="2">Uncharacterized protein</fullName>
    </submittedName>
</protein>
<name>A0A6V7W3H3_MELEN</name>
<comment type="caution">
    <text evidence="2">The sequence shown here is derived from an EMBL/GenBank/DDBJ whole genome shotgun (WGS) entry which is preliminary data.</text>
</comment>